<dbReference type="OrthoDB" id="2752673at2759"/>
<keyword evidence="4" id="KW-1185">Reference proteome</keyword>
<feature type="compositionally biased region" description="Basic and acidic residues" evidence="1">
    <location>
        <begin position="467"/>
        <end position="479"/>
    </location>
</feature>
<organism evidence="3 4">
    <name type="scientific">Lentinus brumalis</name>
    <dbReference type="NCBI Taxonomy" id="2498619"/>
    <lineage>
        <taxon>Eukaryota</taxon>
        <taxon>Fungi</taxon>
        <taxon>Dikarya</taxon>
        <taxon>Basidiomycota</taxon>
        <taxon>Agaricomycotina</taxon>
        <taxon>Agaricomycetes</taxon>
        <taxon>Polyporales</taxon>
        <taxon>Polyporaceae</taxon>
        <taxon>Lentinus</taxon>
    </lineage>
</organism>
<dbReference type="InterPro" id="IPR025165">
    <property type="entry name" value="DUF4100"/>
</dbReference>
<feature type="region of interest" description="Disordered" evidence="1">
    <location>
        <begin position="379"/>
        <end position="500"/>
    </location>
</feature>
<dbReference type="Proteomes" id="UP000256964">
    <property type="component" value="Unassembled WGS sequence"/>
</dbReference>
<dbReference type="STRING" id="139420.A0A371CZI6"/>
<evidence type="ECO:0000256" key="1">
    <source>
        <dbReference type="SAM" id="MobiDB-lite"/>
    </source>
</evidence>
<evidence type="ECO:0000313" key="3">
    <source>
        <dbReference type="EMBL" id="RDX45692.1"/>
    </source>
</evidence>
<sequence length="869" mass="96061">MTSSTTHTMPIPGMSDAPKFDGHYLSDFLEDLELHFARAGVTDEDRQVNYITRYSTDKIRKQIGSLPELDRSKTNKTWSEAKAVLKEFYGDVDKPRPLSLAEFQAWVQSCADKPAFVSKDQVNKYYAEFMSKGRPLLDNKQVSENDLNFAFIQGVPSAMKAALRGLIPEANRTRTSPSPIKKTLEYLRGLANKDDPTYESWRYEHIAAEDTLVPALPEDQDASTTSRTIQNTAAGGRPAAKSSAVSDDQMDSLLKQFAELKIMMAQMQPGQQNQQNRPQRCAMCSTLNPNHTMRTCPESLRLVAEGRIQLDAVKNRYVLTSDGSELPRIPYGYEGGIAAYLRAQMPIAPTTHATHSAGLVFENGAILSTLSDVHVSHPALRSGKEYENRYDPKKRPQDKPTARQQTQHAPPPPLAPLRPPVLPPVRPAQPPAPVAQPLPQPAVPALQEPPHPINRKDGWKQSQPKSKGKEVQFHEDVQMKDGTAPPRAKSPAPATGYKHTTELDMQTNAKDLLEKILKEVPITLPLGQILGTSATLQDLFHEVTRRRRVPKDATGAVGKPSSTSAGTTDFEEMSAPSTGPDFGGVFNTASVSVSHLDASGVPIVQAEYTTASPLYEVQYELLTMYRVPRSKLAIRHACLILVHDGAAVSQQQLAFSTFALSRVKNASSIQERMFAMAQGIFTVKVNDIPFRCMVDSGSELNVALRSFPDVTRLPLDTFGEFWKLQGIHGDAETLAGYVDRVPFQIGRHTFEHHVFVSPHQSIGDCFDIILGQPFLTYFDARMEYSATGETVLYLWADRNKDHGRKPTLGISITDPEDVRNKTDIVAKLHAVAVEQAAAAAAAEVSLRLTASVEELDEEDYYEDSEEAHF</sequence>
<gene>
    <name evidence="3" type="ORF">OH76DRAFT_1420699</name>
</gene>
<dbReference type="AlphaFoldDB" id="A0A371CZI6"/>
<dbReference type="SUPFAM" id="SSF50630">
    <property type="entry name" value="Acid proteases"/>
    <property type="match status" value="1"/>
</dbReference>
<feature type="region of interest" description="Disordered" evidence="1">
    <location>
        <begin position="551"/>
        <end position="576"/>
    </location>
</feature>
<dbReference type="EMBL" id="KZ857435">
    <property type="protein sequence ID" value="RDX45692.1"/>
    <property type="molecule type" value="Genomic_DNA"/>
</dbReference>
<proteinExistence type="predicted"/>
<dbReference type="CDD" id="cd00303">
    <property type="entry name" value="retropepsin_like"/>
    <property type="match status" value="1"/>
</dbReference>
<feature type="region of interest" description="Disordered" evidence="1">
    <location>
        <begin position="215"/>
        <end position="248"/>
    </location>
</feature>
<feature type="compositionally biased region" description="Polar residues" evidence="1">
    <location>
        <begin position="222"/>
        <end position="233"/>
    </location>
</feature>
<evidence type="ECO:0000259" key="2">
    <source>
        <dbReference type="Pfam" id="PF13352"/>
    </source>
</evidence>
<feature type="compositionally biased region" description="Pro residues" evidence="1">
    <location>
        <begin position="409"/>
        <end position="452"/>
    </location>
</feature>
<accession>A0A371CZI6</accession>
<protein>
    <recommendedName>
        <fullName evidence="2">DUF4100 domain-containing protein</fullName>
    </recommendedName>
</protein>
<dbReference type="InterPro" id="IPR021109">
    <property type="entry name" value="Peptidase_aspartic_dom_sf"/>
</dbReference>
<feature type="domain" description="DUF4100" evidence="2">
    <location>
        <begin position="316"/>
        <end position="548"/>
    </location>
</feature>
<dbReference type="Pfam" id="PF13352">
    <property type="entry name" value="DUF4100"/>
    <property type="match status" value="1"/>
</dbReference>
<dbReference type="Gene3D" id="2.40.70.10">
    <property type="entry name" value="Acid Proteases"/>
    <property type="match status" value="1"/>
</dbReference>
<evidence type="ECO:0000313" key="4">
    <source>
        <dbReference type="Proteomes" id="UP000256964"/>
    </source>
</evidence>
<feature type="compositionally biased region" description="Basic and acidic residues" evidence="1">
    <location>
        <begin position="382"/>
        <end position="401"/>
    </location>
</feature>
<reference evidence="3 4" key="1">
    <citation type="journal article" date="2018" name="Biotechnol. Biofuels">
        <title>Integrative visual omics of the white-rot fungus Polyporus brumalis exposes the biotechnological potential of its oxidative enzymes for delignifying raw plant biomass.</title>
        <authorList>
            <person name="Miyauchi S."/>
            <person name="Rancon A."/>
            <person name="Drula E."/>
            <person name="Hage H."/>
            <person name="Chaduli D."/>
            <person name="Favel A."/>
            <person name="Grisel S."/>
            <person name="Henrissat B."/>
            <person name="Herpoel-Gimbert I."/>
            <person name="Ruiz-Duenas F.J."/>
            <person name="Chevret D."/>
            <person name="Hainaut M."/>
            <person name="Lin J."/>
            <person name="Wang M."/>
            <person name="Pangilinan J."/>
            <person name="Lipzen A."/>
            <person name="Lesage-Meessen L."/>
            <person name="Navarro D."/>
            <person name="Riley R."/>
            <person name="Grigoriev I.V."/>
            <person name="Zhou S."/>
            <person name="Raouche S."/>
            <person name="Rosso M.N."/>
        </authorList>
    </citation>
    <scope>NUCLEOTIDE SEQUENCE [LARGE SCALE GENOMIC DNA]</scope>
    <source>
        <strain evidence="3 4">BRFM 1820</strain>
    </source>
</reference>
<name>A0A371CZI6_9APHY</name>